<keyword evidence="4" id="KW-1185">Reference proteome</keyword>
<evidence type="ECO:0000256" key="1">
    <source>
        <dbReference type="SAM" id="MobiDB-lite"/>
    </source>
</evidence>
<evidence type="ECO:0000313" key="3">
    <source>
        <dbReference type="EMBL" id="GAA3728682.1"/>
    </source>
</evidence>
<feature type="region of interest" description="Disordered" evidence="1">
    <location>
        <begin position="1"/>
        <end position="22"/>
    </location>
</feature>
<reference evidence="4" key="1">
    <citation type="journal article" date="2019" name="Int. J. Syst. Evol. Microbiol.">
        <title>The Global Catalogue of Microorganisms (GCM) 10K type strain sequencing project: providing services to taxonomists for standard genome sequencing and annotation.</title>
        <authorList>
            <consortium name="The Broad Institute Genomics Platform"/>
            <consortium name="The Broad Institute Genome Sequencing Center for Infectious Disease"/>
            <person name="Wu L."/>
            <person name="Ma J."/>
        </authorList>
    </citation>
    <scope>NUCLEOTIDE SEQUENCE [LARGE SCALE GENOMIC DNA]</scope>
    <source>
        <strain evidence="4">JCM 17137</strain>
    </source>
</reference>
<sequence length="92" mass="9990">MSDRVDDARDSAEPAAGAQELTAERLRADVAQVLGEDEGSIGADENLLDRGMDSIRLMSLVETWRKAGVETDFISLAEEPTVAAWTRRLITG</sequence>
<dbReference type="EMBL" id="BAABDD010000002">
    <property type="protein sequence ID" value="GAA3728682.1"/>
    <property type="molecule type" value="Genomic_DNA"/>
</dbReference>
<proteinExistence type="predicted"/>
<organism evidence="3 4">
    <name type="scientific">Salinactinospora qingdaonensis</name>
    <dbReference type="NCBI Taxonomy" id="702744"/>
    <lineage>
        <taxon>Bacteria</taxon>
        <taxon>Bacillati</taxon>
        <taxon>Actinomycetota</taxon>
        <taxon>Actinomycetes</taxon>
        <taxon>Streptosporangiales</taxon>
        <taxon>Nocardiopsidaceae</taxon>
        <taxon>Salinactinospora</taxon>
    </lineage>
</organism>
<dbReference type="SUPFAM" id="SSF47336">
    <property type="entry name" value="ACP-like"/>
    <property type="match status" value="1"/>
</dbReference>
<dbReference type="Pfam" id="PF00550">
    <property type="entry name" value="PP-binding"/>
    <property type="match status" value="1"/>
</dbReference>
<dbReference type="Gene3D" id="1.10.1200.10">
    <property type="entry name" value="ACP-like"/>
    <property type="match status" value="1"/>
</dbReference>
<feature type="compositionally biased region" description="Basic and acidic residues" evidence="1">
    <location>
        <begin position="1"/>
        <end position="12"/>
    </location>
</feature>
<dbReference type="InterPro" id="IPR036736">
    <property type="entry name" value="ACP-like_sf"/>
</dbReference>
<evidence type="ECO:0000259" key="2">
    <source>
        <dbReference type="PROSITE" id="PS50075"/>
    </source>
</evidence>
<feature type="domain" description="Carrier" evidence="2">
    <location>
        <begin position="17"/>
        <end position="92"/>
    </location>
</feature>
<protein>
    <recommendedName>
        <fullName evidence="2">Carrier domain-containing protein</fullName>
    </recommendedName>
</protein>
<dbReference type="PROSITE" id="PS50075">
    <property type="entry name" value="CARRIER"/>
    <property type="match status" value="1"/>
</dbReference>
<name>A0ABP7F1W5_9ACTN</name>
<comment type="caution">
    <text evidence="3">The sequence shown here is derived from an EMBL/GenBank/DDBJ whole genome shotgun (WGS) entry which is preliminary data.</text>
</comment>
<evidence type="ECO:0000313" key="4">
    <source>
        <dbReference type="Proteomes" id="UP001500908"/>
    </source>
</evidence>
<dbReference type="Proteomes" id="UP001500908">
    <property type="component" value="Unassembled WGS sequence"/>
</dbReference>
<dbReference type="InterPro" id="IPR009081">
    <property type="entry name" value="PP-bd_ACP"/>
</dbReference>
<accession>A0ABP7F1W5</accession>
<gene>
    <name evidence="3" type="ORF">GCM10022402_06670</name>
</gene>
<dbReference type="RefSeq" id="WP_344967105.1">
    <property type="nucleotide sequence ID" value="NZ_BAABDD010000002.1"/>
</dbReference>